<dbReference type="InterPro" id="IPR017970">
    <property type="entry name" value="Homeobox_CS"/>
</dbReference>
<comment type="subcellular location">
    <subcellularLocation>
        <location evidence="1 6 7">Nucleus</location>
    </subcellularLocation>
</comment>
<dbReference type="GO" id="GO:0000981">
    <property type="term" value="F:DNA-binding transcription factor activity, RNA polymerase II-specific"/>
    <property type="evidence" value="ECO:0007669"/>
    <property type="project" value="InterPro"/>
</dbReference>
<dbReference type="InterPro" id="IPR050720">
    <property type="entry name" value="Engrailed_Homeobox_TFs"/>
</dbReference>
<keyword evidence="3 6" id="KW-0238">DNA-binding</keyword>
<dbReference type="GeneID" id="136802569"/>
<dbReference type="SMART" id="SM00389">
    <property type="entry name" value="HOX"/>
    <property type="match status" value="1"/>
</dbReference>
<dbReference type="Gene3D" id="1.10.10.60">
    <property type="entry name" value="Homeodomain-like"/>
    <property type="match status" value="1"/>
</dbReference>
<sequence>MTESIKKSTIYKMTDRNDIVSSKELFQRTKETTSLSECRTISPGGVKKSKEKLTTSKSLSFSIESILSDNINKNGSQAALRNSDYMENSINREKILTYRTDTKFNDSDYYSNLSNVYGGNNEYFTDSKPMQELHHLGRLNCSREETFLTRPIPFLSVPGHTDSRNYIIDSRYENYSMLDHDMTLVNHQHEAGNHDEDDIRNNPHFDWLYCTRYKPPKITRAKRRQGVSERASRQPRIPFTPYQQTTLEKQFQRNQYLTTTLLNILSQRLNLTKQRIKVWYQNRRARDRREELAKGEND</sequence>
<evidence type="ECO:0000256" key="1">
    <source>
        <dbReference type="ARBA" id="ARBA00004123"/>
    </source>
</evidence>
<keyword evidence="10" id="KW-1185">Reference proteome</keyword>
<dbReference type="RefSeq" id="XP_066915407.1">
    <property type="nucleotide sequence ID" value="XM_067059306.1"/>
</dbReference>
<evidence type="ECO:0000313" key="9">
    <source>
        <dbReference type="EnsemblMetazoa" id="CLYHEMP017491.1"/>
    </source>
</evidence>
<dbReference type="GO" id="GO:0005634">
    <property type="term" value="C:nucleus"/>
    <property type="evidence" value="ECO:0007669"/>
    <property type="project" value="UniProtKB-SubCell"/>
</dbReference>
<evidence type="ECO:0000313" key="10">
    <source>
        <dbReference type="Proteomes" id="UP000594262"/>
    </source>
</evidence>
<name>A0A7M5X4L5_9CNID</name>
<accession>A0A7M5X4L5</accession>
<dbReference type="PANTHER" id="PTHR24341:SF6">
    <property type="entry name" value="HOMEOBOX PROTEIN INVECTED"/>
    <property type="match status" value="1"/>
</dbReference>
<evidence type="ECO:0000256" key="3">
    <source>
        <dbReference type="ARBA" id="ARBA00023125"/>
    </source>
</evidence>
<dbReference type="Pfam" id="PF00046">
    <property type="entry name" value="Homeodomain"/>
    <property type="match status" value="1"/>
</dbReference>
<evidence type="ECO:0000259" key="8">
    <source>
        <dbReference type="PROSITE" id="PS50071"/>
    </source>
</evidence>
<keyword evidence="5 6" id="KW-0539">Nucleus</keyword>
<proteinExistence type="inferred from homology"/>
<evidence type="ECO:0000256" key="4">
    <source>
        <dbReference type="ARBA" id="ARBA00023155"/>
    </source>
</evidence>
<reference evidence="9" key="1">
    <citation type="submission" date="2021-01" db="UniProtKB">
        <authorList>
            <consortium name="EnsemblMetazoa"/>
        </authorList>
    </citation>
    <scope>IDENTIFICATION</scope>
</reference>
<dbReference type="InterPro" id="IPR001356">
    <property type="entry name" value="HD"/>
</dbReference>
<dbReference type="AlphaFoldDB" id="A0A7M5X4L5"/>
<dbReference type="PANTHER" id="PTHR24341">
    <property type="entry name" value="HOMEOBOX PROTEIN ENGRAILED"/>
    <property type="match status" value="1"/>
</dbReference>
<dbReference type="CDD" id="cd00086">
    <property type="entry name" value="homeodomain"/>
    <property type="match status" value="1"/>
</dbReference>
<dbReference type="Proteomes" id="UP000594262">
    <property type="component" value="Unplaced"/>
</dbReference>
<dbReference type="GO" id="GO:0030182">
    <property type="term" value="P:neuron differentiation"/>
    <property type="evidence" value="ECO:0007669"/>
    <property type="project" value="TreeGrafter"/>
</dbReference>
<dbReference type="PROSITE" id="PS00027">
    <property type="entry name" value="HOMEOBOX_1"/>
    <property type="match status" value="1"/>
</dbReference>
<dbReference type="GO" id="GO:0000978">
    <property type="term" value="F:RNA polymerase II cis-regulatory region sequence-specific DNA binding"/>
    <property type="evidence" value="ECO:0007669"/>
    <property type="project" value="TreeGrafter"/>
</dbReference>
<evidence type="ECO:0000256" key="7">
    <source>
        <dbReference type="RuleBase" id="RU000682"/>
    </source>
</evidence>
<feature type="domain" description="Homeobox" evidence="8">
    <location>
        <begin position="230"/>
        <end position="290"/>
    </location>
</feature>
<evidence type="ECO:0000256" key="2">
    <source>
        <dbReference type="ARBA" id="ARBA00010896"/>
    </source>
</evidence>
<protein>
    <recommendedName>
        <fullName evidence="8">Homeobox domain-containing protein</fullName>
    </recommendedName>
</protein>
<dbReference type="SUPFAM" id="SSF46689">
    <property type="entry name" value="Homeodomain-like"/>
    <property type="match status" value="1"/>
</dbReference>
<dbReference type="PROSITE" id="PS50071">
    <property type="entry name" value="HOMEOBOX_2"/>
    <property type="match status" value="1"/>
</dbReference>
<comment type="similarity">
    <text evidence="2">Belongs to the engrailed homeobox family.</text>
</comment>
<feature type="DNA-binding region" description="Homeobox" evidence="6">
    <location>
        <begin position="232"/>
        <end position="291"/>
    </location>
</feature>
<dbReference type="EnsemblMetazoa" id="CLYHEMT017491.1">
    <property type="protein sequence ID" value="CLYHEMP017491.1"/>
    <property type="gene ID" value="CLYHEMG017491"/>
</dbReference>
<evidence type="ECO:0000256" key="5">
    <source>
        <dbReference type="ARBA" id="ARBA00023242"/>
    </source>
</evidence>
<dbReference type="InterPro" id="IPR009057">
    <property type="entry name" value="Homeodomain-like_sf"/>
</dbReference>
<keyword evidence="4 6" id="KW-0371">Homeobox</keyword>
<organism evidence="9 10">
    <name type="scientific">Clytia hemisphaerica</name>
    <dbReference type="NCBI Taxonomy" id="252671"/>
    <lineage>
        <taxon>Eukaryota</taxon>
        <taxon>Metazoa</taxon>
        <taxon>Cnidaria</taxon>
        <taxon>Hydrozoa</taxon>
        <taxon>Hydroidolina</taxon>
        <taxon>Leptothecata</taxon>
        <taxon>Obeliida</taxon>
        <taxon>Clytiidae</taxon>
        <taxon>Clytia</taxon>
    </lineage>
</organism>
<dbReference type="OrthoDB" id="1867783at2759"/>
<evidence type="ECO:0000256" key="6">
    <source>
        <dbReference type="PROSITE-ProRule" id="PRU00108"/>
    </source>
</evidence>